<dbReference type="EMBL" id="FOKW01000009">
    <property type="protein sequence ID" value="SFC49863.1"/>
    <property type="molecule type" value="Genomic_DNA"/>
</dbReference>
<dbReference type="SUPFAM" id="SSF56059">
    <property type="entry name" value="Glutathione synthetase ATP-binding domain-like"/>
    <property type="match status" value="1"/>
</dbReference>
<keyword evidence="1" id="KW-0067">ATP-binding</keyword>
<dbReference type="OrthoDB" id="11959at2157"/>
<evidence type="ECO:0000313" key="4">
    <source>
        <dbReference type="Proteomes" id="UP000199161"/>
    </source>
</evidence>
<dbReference type="InterPro" id="IPR011761">
    <property type="entry name" value="ATP-grasp"/>
</dbReference>
<dbReference type="Proteomes" id="UP000199161">
    <property type="component" value="Unassembled WGS sequence"/>
</dbReference>
<gene>
    <name evidence="3" type="ORF">SAMN05444422_10996</name>
</gene>
<keyword evidence="1" id="KW-0547">Nucleotide-binding</keyword>
<dbReference type="GO" id="GO:0046872">
    <property type="term" value="F:metal ion binding"/>
    <property type="evidence" value="ECO:0007669"/>
    <property type="project" value="InterPro"/>
</dbReference>
<evidence type="ECO:0000313" key="3">
    <source>
        <dbReference type="EMBL" id="SFC49863.1"/>
    </source>
</evidence>
<evidence type="ECO:0000256" key="1">
    <source>
        <dbReference type="PROSITE-ProRule" id="PRU00409"/>
    </source>
</evidence>
<keyword evidence="4" id="KW-1185">Reference proteome</keyword>
<keyword evidence="3" id="KW-0436">Ligase</keyword>
<dbReference type="AlphaFoldDB" id="A0A1I1JVP5"/>
<dbReference type="RefSeq" id="WP_089789167.1">
    <property type="nucleotide sequence ID" value="NZ_FOKW01000009.1"/>
</dbReference>
<reference evidence="4" key="1">
    <citation type="submission" date="2016-10" db="EMBL/GenBank/DDBJ databases">
        <authorList>
            <person name="Varghese N."/>
            <person name="Submissions S."/>
        </authorList>
    </citation>
    <scope>NUCLEOTIDE SEQUENCE [LARGE SCALE GENOMIC DNA]</scope>
    <source>
        <strain evidence="4">DSM 13078</strain>
    </source>
</reference>
<dbReference type="GO" id="GO:0005524">
    <property type="term" value="F:ATP binding"/>
    <property type="evidence" value="ECO:0007669"/>
    <property type="project" value="UniProtKB-UniRule"/>
</dbReference>
<feature type="domain" description="ATP-grasp" evidence="2">
    <location>
        <begin position="137"/>
        <end position="329"/>
    </location>
</feature>
<sequence>MTRQFTSLAQLRETLEDRSFDRPPAIVANAHITGASVARALAAHDVPVIALDRVGDGVAPSSDAIVAAGEVTFPLDDPEGFREDVESVAEVLDHEPVAFPCMDEWVHAFAGTEPEGVRLPFADQDVIADVLDKESLYATAEELDVPYPETYRLSEVDPDEAADRLGFPLVVKPARKREFEELLGTNVLEVADREEFHDVVAEADEAGVRVMAQEKVPVETGEDRSFASYVSPDGDVTSVVGNARVRYPQGYGTSCVVDAVDDPELEARARSVLEESGYYGISEAEFVYDRDREDYVLLDVNTRPWKWISMPVEAGANLPCAAYTDAVDADLEFGYEAGEPADARWIYLPDYLSLLAESPSFPDVLSNEQWTALLSGEFESTRGLTTGVYRPSDPGPALQVLETKFGGPDYYCSC</sequence>
<organism evidence="3 4">
    <name type="scientific">Natronobacterium haloterrestre</name>
    <name type="common">Halobiforma haloterrestris</name>
    <dbReference type="NCBI Taxonomy" id="148448"/>
    <lineage>
        <taxon>Archaea</taxon>
        <taxon>Methanobacteriati</taxon>
        <taxon>Methanobacteriota</taxon>
        <taxon>Stenosarchaea group</taxon>
        <taxon>Halobacteria</taxon>
        <taxon>Halobacteriales</taxon>
        <taxon>Natrialbaceae</taxon>
        <taxon>Natronobacterium</taxon>
    </lineage>
</organism>
<dbReference type="PROSITE" id="PS50975">
    <property type="entry name" value="ATP_GRASP"/>
    <property type="match status" value="1"/>
</dbReference>
<evidence type="ECO:0000259" key="2">
    <source>
        <dbReference type="PROSITE" id="PS50975"/>
    </source>
</evidence>
<dbReference type="Gene3D" id="3.30.470.20">
    <property type="entry name" value="ATP-grasp fold, B domain"/>
    <property type="match status" value="1"/>
</dbReference>
<accession>A0A1I1JVP5</accession>
<dbReference type="GO" id="GO:0016874">
    <property type="term" value="F:ligase activity"/>
    <property type="evidence" value="ECO:0007669"/>
    <property type="project" value="UniProtKB-KW"/>
</dbReference>
<proteinExistence type="predicted"/>
<name>A0A1I1JVP5_NATHA</name>
<protein>
    <submittedName>
        <fullName evidence="3">Predicted ATP-dependent carboligase, ATP-grasp superfamily</fullName>
    </submittedName>
</protein>